<dbReference type="GeneID" id="95357962"/>
<dbReference type="InterPro" id="IPR011096">
    <property type="entry name" value="FTP_domain"/>
</dbReference>
<dbReference type="InterPro" id="IPR027268">
    <property type="entry name" value="Peptidase_M4/M1_CTD_sf"/>
</dbReference>
<feature type="signal peptide" evidence="10">
    <location>
        <begin position="1"/>
        <end position="32"/>
    </location>
</feature>
<evidence type="ECO:0000256" key="10">
    <source>
        <dbReference type="SAM" id="SignalP"/>
    </source>
</evidence>
<feature type="active site" evidence="8">
    <location>
        <position position="383"/>
    </location>
</feature>
<evidence type="ECO:0000256" key="6">
    <source>
        <dbReference type="ARBA" id="ARBA00022833"/>
    </source>
</evidence>
<dbReference type="SUPFAM" id="SSF49313">
    <property type="entry name" value="Cadherin-like"/>
    <property type="match status" value="1"/>
</dbReference>
<proteinExistence type="inferred from homology"/>
<evidence type="ECO:0000256" key="4">
    <source>
        <dbReference type="ARBA" id="ARBA00022729"/>
    </source>
</evidence>
<dbReference type="Gene3D" id="1.10.390.10">
    <property type="entry name" value="Neutral Protease Domain 2"/>
    <property type="match status" value="1"/>
</dbReference>
<dbReference type="Proteomes" id="UP000617734">
    <property type="component" value="Unassembled WGS sequence"/>
</dbReference>
<comment type="caution">
    <text evidence="14">The sequence shown here is derived from an EMBL/GenBank/DDBJ whole genome shotgun (WGS) entry which is preliminary data.</text>
</comment>
<feature type="active site" description="Proton donor" evidence="8">
    <location>
        <position position="470"/>
    </location>
</feature>
<evidence type="ECO:0008006" key="16">
    <source>
        <dbReference type="Google" id="ProtNLM"/>
    </source>
</evidence>
<feature type="chain" id="PRO_5037663641" description="Peptidase M4" evidence="10">
    <location>
        <begin position="33"/>
        <end position="815"/>
    </location>
</feature>
<accession>A0A919D7P5</accession>
<feature type="domain" description="Peptidase M4 C-terminal" evidence="12">
    <location>
        <begin position="393"/>
        <end position="567"/>
    </location>
</feature>
<dbReference type="Pfam" id="PF05345">
    <property type="entry name" value="He_PIG"/>
    <property type="match status" value="1"/>
</dbReference>
<evidence type="ECO:0000256" key="5">
    <source>
        <dbReference type="ARBA" id="ARBA00022801"/>
    </source>
</evidence>
<dbReference type="GO" id="GO:0006508">
    <property type="term" value="P:proteolysis"/>
    <property type="evidence" value="ECO:0007669"/>
    <property type="project" value="UniProtKB-KW"/>
</dbReference>
<dbReference type="InterPro" id="IPR050728">
    <property type="entry name" value="Zinc_Metalloprotease_M4"/>
</dbReference>
<evidence type="ECO:0000256" key="1">
    <source>
        <dbReference type="ARBA" id="ARBA00009388"/>
    </source>
</evidence>
<dbReference type="Gene3D" id="2.60.120.260">
    <property type="entry name" value="Galactose-binding domain-like"/>
    <property type="match status" value="1"/>
</dbReference>
<dbReference type="PRINTS" id="PR00730">
    <property type="entry name" value="THERMOLYSIN"/>
</dbReference>
<evidence type="ECO:0000259" key="11">
    <source>
        <dbReference type="Pfam" id="PF01447"/>
    </source>
</evidence>
<reference evidence="14" key="2">
    <citation type="submission" date="2020-09" db="EMBL/GenBank/DDBJ databases">
        <authorList>
            <person name="Sun Q."/>
            <person name="Ohkuma M."/>
        </authorList>
    </citation>
    <scope>NUCLEOTIDE SEQUENCE</scope>
    <source>
        <strain evidence="14">JCM 4646</strain>
    </source>
</reference>
<dbReference type="Pfam" id="PF07504">
    <property type="entry name" value="FTP"/>
    <property type="match status" value="1"/>
</dbReference>
<protein>
    <recommendedName>
        <fullName evidence="16">Peptidase M4</fullName>
    </recommendedName>
</protein>
<keyword evidence="5" id="KW-0378">Hydrolase</keyword>
<evidence type="ECO:0000313" key="14">
    <source>
        <dbReference type="EMBL" id="GHE25698.1"/>
    </source>
</evidence>
<evidence type="ECO:0000256" key="9">
    <source>
        <dbReference type="SAM" id="MobiDB-lite"/>
    </source>
</evidence>
<gene>
    <name evidence="14" type="ORF">GCM10018781_77450</name>
</gene>
<dbReference type="Pfam" id="PF01447">
    <property type="entry name" value="Peptidase_M4"/>
    <property type="match status" value="1"/>
</dbReference>
<evidence type="ECO:0000259" key="13">
    <source>
        <dbReference type="Pfam" id="PF07504"/>
    </source>
</evidence>
<dbReference type="Gene3D" id="3.10.170.10">
    <property type="match status" value="1"/>
</dbReference>
<dbReference type="RefSeq" id="WP_229928096.1">
    <property type="nucleotide sequence ID" value="NZ_BNBO01000086.1"/>
</dbReference>
<keyword evidence="6" id="KW-0862">Zinc</keyword>
<dbReference type="CDD" id="cd09597">
    <property type="entry name" value="M4_TLP"/>
    <property type="match status" value="1"/>
</dbReference>
<feature type="domain" description="Peptidase M4" evidence="11">
    <location>
        <begin position="242"/>
        <end position="390"/>
    </location>
</feature>
<dbReference type="Gene3D" id="3.10.450.490">
    <property type="match status" value="1"/>
</dbReference>
<dbReference type="Pfam" id="PF02868">
    <property type="entry name" value="Peptidase_M4_C"/>
    <property type="match status" value="1"/>
</dbReference>
<sequence>MRRSPHKAVVAGALTAAAAMVVVVLPAGVATADGRPEHGPAAQGAPAGTAPNTTATAGTTPAPRSGALAAPLSPGERSSLLADAQSRRAGTAKALGLGAQEELQAKSVMKDTDGTLHTRYDRTFAGLPVLGGDLVVHTAPDGSTKGVDRATREAVAPASTTEAVTAGSAEEFAVGRARSEGGKDPKAESVRKVVWAASGTPVTAWESVVGGLQHDGTPSELHVVTDARTGAELFEFQDVKNGVGNSQYSGQVTIGTAGAGGSYSMTDTARGGHKTYDLQHVETDDVPGTLFTDPDDVWGNGTNGNAQTAGVDAQYGAQLTWDFYKNVLGRNGIENNGVGAHSRVHYGDSYVNAYWWDGCFCMTYGDGGGNVNPLTSIDVAAHEMTHGVTSATADLNYSSESGGLNEATSDIMATAVEFWANNAADPGDYLIGEKININGDGTPLRYMDKPSKDGWSADYWSSSVGSSDVHFSSGVANHWFYLASEGSGAKLVNGVNYNSPTYDGLPVNPVGRDAATKIWYRALSTYMTSSTDYAGARTATLQAAADLYGAGSPTYKNVANAWAAVNVGARNTQGVTVTNPGDQVTRTGTAVSLQTKAVSSNPGALTYTATGLPAGLTLNAGTGKITGTPTTQALSTVTLTVKDPTGALDVVSFLWTTYTMGQCTVAQQFANPGFESGPVAWSASTARMIDSTNPYTLPRSGSWKAWLNGYGDPHTDTLSQTVYIPWGCRATLTFWVHITTSEGTTTVPYDKLTVQAGATVLATYSNLNATTGYVQKTVDLSAYAGQYVDVRFVGKEDLAARTTFLIDDTQFTVGN</sequence>
<evidence type="ECO:0000313" key="15">
    <source>
        <dbReference type="Proteomes" id="UP000617734"/>
    </source>
</evidence>
<keyword evidence="3" id="KW-0479">Metal-binding</keyword>
<feature type="compositionally biased region" description="Low complexity" evidence="9">
    <location>
        <begin position="39"/>
        <end position="67"/>
    </location>
</feature>
<reference evidence="14" key="1">
    <citation type="journal article" date="2014" name="Int. J. Syst. Evol. Microbiol.">
        <title>Complete genome sequence of Corynebacterium casei LMG S-19264T (=DSM 44701T), isolated from a smear-ripened cheese.</title>
        <authorList>
            <consortium name="US DOE Joint Genome Institute (JGI-PGF)"/>
            <person name="Walter F."/>
            <person name="Albersmeier A."/>
            <person name="Kalinowski J."/>
            <person name="Ruckert C."/>
        </authorList>
    </citation>
    <scope>NUCLEOTIDE SEQUENCE</scope>
    <source>
        <strain evidence="14">JCM 4646</strain>
    </source>
</reference>
<keyword evidence="7" id="KW-0482">Metalloprotease</keyword>
<keyword evidence="2" id="KW-0645">Protease</keyword>
<feature type="region of interest" description="Disordered" evidence="9">
    <location>
        <begin position="34"/>
        <end position="78"/>
    </location>
</feature>
<dbReference type="PANTHER" id="PTHR33794:SF1">
    <property type="entry name" value="BACILLOLYSIN"/>
    <property type="match status" value="1"/>
</dbReference>
<dbReference type="EMBL" id="BNBO01000086">
    <property type="protein sequence ID" value="GHE25698.1"/>
    <property type="molecule type" value="Genomic_DNA"/>
</dbReference>
<comment type="similarity">
    <text evidence="1">Belongs to the peptidase M4 family.</text>
</comment>
<keyword evidence="4 10" id="KW-0732">Signal</keyword>
<dbReference type="GO" id="GO:0005975">
    <property type="term" value="P:carbohydrate metabolic process"/>
    <property type="evidence" value="ECO:0007669"/>
    <property type="project" value="UniProtKB-ARBA"/>
</dbReference>
<evidence type="ECO:0000256" key="7">
    <source>
        <dbReference type="ARBA" id="ARBA00023049"/>
    </source>
</evidence>
<evidence type="ECO:0000256" key="3">
    <source>
        <dbReference type="ARBA" id="ARBA00022723"/>
    </source>
</evidence>
<dbReference type="Gene3D" id="2.60.40.10">
    <property type="entry name" value="Immunoglobulins"/>
    <property type="match status" value="1"/>
</dbReference>
<keyword evidence="15" id="KW-1185">Reference proteome</keyword>
<feature type="domain" description="FTP" evidence="13">
    <location>
        <begin position="101"/>
        <end position="147"/>
    </location>
</feature>
<dbReference type="InterPro" id="IPR023612">
    <property type="entry name" value="Peptidase_M4"/>
</dbReference>
<dbReference type="InterPro" id="IPR001570">
    <property type="entry name" value="Peptidase_M4_C_domain"/>
</dbReference>
<dbReference type="InterPro" id="IPR013783">
    <property type="entry name" value="Ig-like_fold"/>
</dbReference>
<dbReference type="GO" id="GO:0016020">
    <property type="term" value="C:membrane"/>
    <property type="evidence" value="ECO:0007669"/>
    <property type="project" value="InterPro"/>
</dbReference>
<dbReference type="GO" id="GO:0005509">
    <property type="term" value="F:calcium ion binding"/>
    <property type="evidence" value="ECO:0007669"/>
    <property type="project" value="InterPro"/>
</dbReference>
<name>A0A919D7P5_9ACTN</name>
<organism evidence="14 15">
    <name type="scientific">Kitasatospora indigofera</name>
    <dbReference type="NCBI Taxonomy" id="67307"/>
    <lineage>
        <taxon>Bacteria</taxon>
        <taxon>Bacillati</taxon>
        <taxon>Actinomycetota</taxon>
        <taxon>Actinomycetes</taxon>
        <taxon>Kitasatosporales</taxon>
        <taxon>Streptomycetaceae</taxon>
        <taxon>Kitasatospora</taxon>
    </lineage>
</organism>
<dbReference type="InterPro" id="IPR013856">
    <property type="entry name" value="Peptidase_M4_domain"/>
</dbReference>
<dbReference type="InterPro" id="IPR015919">
    <property type="entry name" value="Cadherin-like_sf"/>
</dbReference>
<dbReference type="AlphaFoldDB" id="A0A919D7P5"/>
<evidence type="ECO:0000256" key="2">
    <source>
        <dbReference type="ARBA" id="ARBA00022670"/>
    </source>
</evidence>
<dbReference type="GO" id="GO:0004222">
    <property type="term" value="F:metalloendopeptidase activity"/>
    <property type="evidence" value="ECO:0007669"/>
    <property type="project" value="InterPro"/>
</dbReference>
<dbReference type="PANTHER" id="PTHR33794">
    <property type="entry name" value="BACILLOLYSIN"/>
    <property type="match status" value="1"/>
</dbReference>
<dbReference type="SUPFAM" id="SSF55486">
    <property type="entry name" value="Metalloproteases ('zincins'), catalytic domain"/>
    <property type="match status" value="1"/>
</dbReference>
<evidence type="ECO:0000259" key="12">
    <source>
        <dbReference type="Pfam" id="PF02868"/>
    </source>
</evidence>
<evidence type="ECO:0000256" key="8">
    <source>
        <dbReference type="PIRSR" id="PIRSR623612-1"/>
    </source>
</evidence>